<sequence>MRLRFFLALAAATSVAFTGLSAQDRAWADFPEKSVTINVGFGAGGGVDTITRAIAPVLSEALGETVIVVNQPGAGGAVATTRLKATPGDGYTLVATTSTTLTFDPHTGAVAFDVGEFDYIAAFGTFPEALIALPSRGWADLSAMLEEAKANGTALTYASNTAIDKMVTAALSKASGVTINPVPVESGAESVSQTLGGHVDFAYSSGTYYPQAVSGDLMILAGLGDDPVPGFEERPTLRGLGYDISSVNMILYLAPKGLPADAKAKLVEAFDAAAKSDALLSVLDKRNMGSFTVTGDALTALIEKQYKQFGTLAEGQN</sequence>
<dbReference type="PANTHER" id="PTHR42928">
    <property type="entry name" value="TRICARBOXYLATE-BINDING PROTEIN"/>
    <property type="match status" value="1"/>
</dbReference>
<name>A0A8B2NDV2_9HYPH</name>
<reference evidence="3 4" key="1">
    <citation type="submission" date="2018-05" db="EMBL/GenBank/DDBJ databases">
        <title>Acuticoccus sediminis sp. nov., isolated from deep-sea sediment of Indian Ocean.</title>
        <authorList>
            <person name="Liu X."/>
            <person name="Lai Q."/>
            <person name="Du Y."/>
            <person name="Sun F."/>
            <person name="Zhang X."/>
            <person name="Wang S."/>
            <person name="Shao Z."/>
        </authorList>
    </citation>
    <scope>NUCLEOTIDE SEQUENCE [LARGE SCALE GENOMIC DNA]</scope>
    <source>
        <strain evidence="3 4">PTG4-2</strain>
    </source>
</reference>
<feature type="signal peptide" evidence="2">
    <location>
        <begin position="1"/>
        <end position="22"/>
    </location>
</feature>
<evidence type="ECO:0000256" key="2">
    <source>
        <dbReference type="SAM" id="SignalP"/>
    </source>
</evidence>
<dbReference type="EMBL" id="QHHQ01000011">
    <property type="protein sequence ID" value="RAH96759.1"/>
    <property type="molecule type" value="Genomic_DNA"/>
</dbReference>
<dbReference type="Gene3D" id="3.40.190.10">
    <property type="entry name" value="Periplasmic binding protein-like II"/>
    <property type="match status" value="1"/>
</dbReference>
<dbReference type="Pfam" id="PF03401">
    <property type="entry name" value="TctC"/>
    <property type="match status" value="1"/>
</dbReference>
<dbReference type="InterPro" id="IPR005064">
    <property type="entry name" value="BUG"/>
</dbReference>
<keyword evidence="2" id="KW-0732">Signal</keyword>
<dbReference type="CDD" id="cd07012">
    <property type="entry name" value="PBP2_Bug_TTT"/>
    <property type="match status" value="1"/>
</dbReference>
<evidence type="ECO:0008006" key="5">
    <source>
        <dbReference type="Google" id="ProtNLM"/>
    </source>
</evidence>
<gene>
    <name evidence="3" type="ORF">DLJ53_31340</name>
</gene>
<proteinExistence type="inferred from homology"/>
<dbReference type="InterPro" id="IPR042100">
    <property type="entry name" value="Bug_dom1"/>
</dbReference>
<evidence type="ECO:0000313" key="4">
    <source>
        <dbReference type="Proteomes" id="UP000249590"/>
    </source>
</evidence>
<organism evidence="3 4">
    <name type="scientific">Acuticoccus sediminis</name>
    <dbReference type="NCBI Taxonomy" id="2184697"/>
    <lineage>
        <taxon>Bacteria</taxon>
        <taxon>Pseudomonadati</taxon>
        <taxon>Pseudomonadota</taxon>
        <taxon>Alphaproteobacteria</taxon>
        <taxon>Hyphomicrobiales</taxon>
        <taxon>Amorphaceae</taxon>
        <taxon>Acuticoccus</taxon>
    </lineage>
</organism>
<dbReference type="RefSeq" id="WP_111352282.1">
    <property type="nucleotide sequence ID" value="NZ_JAIWKD010000011.1"/>
</dbReference>
<comment type="caution">
    <text evidence="3">The sequence shown here is derived from an EMBL/GenBank/DDBJ whole genome shotgun (WGS) entry which is preliminary data.</text>
</comment>
<evidence type="ECO:0000313" key="3">
    <source>
        <dbReference type="EMBL" id="RAH96759.1"/>
    </source>
</evidence>
<dbReference type="PANTHER" id="PTHR42928:SF5">
    <property type="entry name" value="BLR1237 PROTEIN"/>
    <property type="match status" value="1"/>
</dbReference>
<dbReference type="Gene3D" id="3.40.190.150">
    <property type="entry name" value="Bordetella uptake gene, domain 1"/>
    <property type="match status" value="1"/>
</dbReference>
<dbReference type="Proteomes" id="UP000249590">
    <property type="component" value="Unassembled WGS sequence"/>
</dbReference>
<protein>
    <recommendedName>
        <fullName evidence="5">Tripartite-type tricarboxylate transporter receptor subunit TctC</fullName>
    </recommendedName>
</protein>
<comment type="similarity">
    <text evidence="1">Belongs to the UPF0065 (bug) family.</text>
</comment>
<dbReference type="PIRSF" id="PIRSF017082">
    <property type="entry name" value="YflP"/>
    <property type="match status" value="1"/>
</dbReference>
<feature type="chain" id="PRO_5032562393" description="Tripartite-type tricarboxylate transporter receptor subunit TctC" evidence="2">
    <location>
        <begin position="23"/>
        <end position="317"/>
    </location>
</feature>
<evidence type="ECO:0000256" key="1">
    <source>
        <dbReference type="ARBA" id="ARBA00006987"/>
    </source>
</evidence>
<keyword evidence="4" id="KW-1185">Reference proteome</keyword>
<dbReference type="AlphaFoldDB" id="A0A8B2NDV2"/>
<accession>A0A8B2NDV2</accession>